<evidence type="ECO:0000313" key="1">
    <source>
        <dbReference type="EMBL" id="KAI8437970.1"/>
    </source>
</evidence>
<accession>A0ACC0KNU7</accession>
<reference evidence="1 2" key="1">
    <citation type="journal article" date="2022" name="Genome Biol. Evol.">
        <title>The Spruce Budworm Genome: Reconstructing the Evolutionary History of Antifreeze Proteins.</title>
        <authorList>
            <person name="Beliveau C."/>
            <person name="Gagne P."/>
            <person name="Picq S."/>
            <person name="Vernygora O."/>
            <person name="Keeling C.I."/>
            <person name="Pinkney K."/>
            <person name="Doucet D."/>
            <person name="Wen F."/>
            <person name="Johnston J.S."/>
            <person name="Maaroufi H."/>
            <person name="Boyle B."/>
            <person name="Laroche J."/>
            <person name="Dewar K."/>
            <person name="Juretic N."/>
            <person name="Blackburn G."/>
            <person name="Nisole A."/>
            <person name="Brunet B."/>
            <person name="Brandao M."/>
            <person name="Lumley L."/>
            <person name="Duan J."/>
            <person name="Quan G."/>
            <person name="Lucarotti C.J."/>
            <person name="Roe A.D."/>
            <person name="Sperling F.A.H."/>
            <person name="Levesque R.C."/>
            <person name="Cusson M."/>
        </authorList>
    </citation>
    <scope>NUCLEOTIDE SEQUENCE [LARGE SCALE GENOMIC DNA]</scope>
    <source>
        <strain evidence="1">Glfc:IPQL:Cfum</strain>
    </source>
</reference>
<dbReference type="Proteomes" id="UP001064048">
    <property type="component" value="Chromosome 18"/>
</dbReference>
<sequence>MPKRSATERIDYYRNKIKKLEEKSKPRYRRIISTSSDSSNGGNKSDTEGSMSTEMTAQPGTNTDPILDENPNFSDIQPSAVEAVTATQEPIPEPELNADILLALGSKTSDEPEYGENIHDSLAQLWSPLLKKGMRKKTRTKS</sequence>
<proteinExistence type="predicted"/>
<keyword evidence="2" id="KW-1185">Reference proteome</keyword>
<evidence type="ECO:0000313" key="2">
    <source>
        <dbReference type="Proteomes" id="UP001064048"/>
    </source>
</evidence>
<name>A0ACC0KNU7_CHOFU</name>
<dbReference type="EMBL" id="CM046118">
    <property type="protein sequence ID" value="KAI8437970.1"/>
    <property type="molecule type" value="Genomic_DNA"/>
</dbReference>
<comment type="caution">
    <text evidence="1">The sequence shown here is derived from an EMBL/GenBank/DDBJ whole genome shotgun (WGS) entry which is preliminary data.</text>
</comment>
<protein>
    <submittedName>
        <fullName evidence="1">Uncharacterized protein</fullName>
    </submittedName>
</protein>
<gene>
    <name evidence="1" type="ORF">MSG28_010632</name>
</gene>
<organism evidence="1 2">
    <name type="scientific">Choristoneura fumiferana</name>
    <name type="common">Spruce budworm moth</name>
    <name type="synonym">Archips fumiferana</name>
    <dbReference type="NCBI Taxonomy" id="7141"/>
    <lineage>
        <taxon>Eukaryota</taxon>
        <taxon>Metazoa</taxon>
        <taxon>Ecdysozoa</taxon>
        <taxon>Arthropoda</taxon>
        <taxon>Hexapoda</taxon>
        <taxon>Insecta</taxon>
        <taxon>Pterygota</taxon>
        <taxon>Neoptera</taxon>
        <taxon>Endopterygota</taxon>
        <taxon>Lepidoptera</taxon>
        <taxon>Glossata</taxon>
        <taxon>Ditrysia</taxon>
        <taxon>Tortricoidea</taxon>
        <taxon>Tortricidae</taxon>
        <taxon>Tortricinae</taxon>
        <taxon>Choristoneura</taxon>
    </lineage>
</organism>